<dbReference type="PANTHER" id="PTHR13475">
    <property type="entry name" value="NEUGRIN"/>
    <property type="match status" value="1"/>
</dbReference>
<keyword evidence="5" id="KW-0809">Transit peptide</keyword>
<organism evidence="7 8">
    <name type="scientific">Pyronema omphalodes (strain CBS 100304)</name>
    <name type="common">Pyronema confluens</name>
    <dbReference type="NCBI Taxonomy" id="1076935"/>
    <lineage>
        <taxon>Eukaryota</taxon>
        <taxon>Fungi</taxon>
        <taxon>Dikarya</taxon>
        <taxon>Ascomycota</taxon>
        <taxon>Pezizomycotina</taxon>
        <taxon>Pezizomycetes</taxon>
        <taxon>Pezizales</taxon>
        <taxon>Pyronemataceae</taxon>
        <taxon>Pyronema</taxon>
    </lineage>
</organism>
<evidence type="ECO:0000256" key="5">
    <source>
        <dbReference type="ARBA" id="ARBA00022946"/>
    </source>
</evidence>
<keyword evidence="8" id="KW-1185">Reference proteome</keyword>
<comment type="function">
    <text evidence="1">Required for respiratory activity and maintenance and expression of the mitochondrial genome.</text>
</comment>
<gene>
    <name evidence="7" type="ORF">PCON_05238</name>
</gene>
<dbReference type="eggNOG" id="ENOG502S7IA">
    <property type="taxonomic scope" value="Eukaryota"/>
</dbReference>
<evidence type="ECO:0000313" key="8">
    <source>
        <dbReference type="Proteomes" id="UP000018144"/>
    </source>
</evidence>
<proteinExistence type="inferred from homology"/>
<evidence type="ECO:0000313" key="7">
    <source>
        <dbReference type="EMBL" id="CCX05651.1"/>
    </source>
</evidence>
<comment type="similarity">
    <text evidence="3">Belongs to the RRG9 family.</text>
</comment>
<evidence type="ECO:0000256" key="2">
    <source>
        <dbReference type="ARBA" id="ARBA00004173"/>
    </source>
</evidence>
<dbReference type="GO" id="GO:0005739">
    <property type="term" value="C:mitochondrion"/>
    <property type="evidence" value="ECO:0007669"/>
    <property type="project" value="UniProtKB-SubCell"/>
</dbReference>
<name>U4KWQ9_PYROM</name>
<reference evidence="7 8" key="1">
    <citation type="journal article" date="2013" name="PLoS Genet.">
        <title>The genome and development-dependent transcriptomes of Pyronema confluens: a window into fungal evolution.</title>
        <authorList>
            <person name="Traeger S."/>
            <person name="Altegoer F."/>
            <person name="Freitag M."/>
            <person name="Gabaldon T."/>
            <person name="Kempken F."/>
            <person name="Kumar A."/>
            <person name="Marcet-Houben M."/>
            <person name="Poggeler S."/>
            <person name="Stajich J.E."/>
            <person name="Nowrousian M."/>
        </authorList>
    </citation>
    <scope>NUCLEOTIDE SEQUENCE [LARGE SCALE GENOMIC DNA]</scope>
    <source>
        <strain evidence="8">CBS 100304</strain>
        <tissue evidence="7">Vegetative mycelium</tissue>
    </source>
</reference>
<dbReference type="AlphaFoldDB" id="U4KWQ9"/>
<dbReference type="EMBL" id="HF935264">
    <property type="protein sequence ID" value="CCX05651.1"/>
    <property type="molecule type" value="Genomic_DNA"/>
</dbReference>
<dbReference type="InterPro" id="IPR010487">
    <property type="entry name" value="NGRN/Rrg9"/>
</dbReference>
<dbReference type="Proteomes" id="UP000018144">
    <property type="component" value="Unassembled WGS sequence"/>
</dbReference>
<evidence type="ECO:0000256" key="3">
    <source>
        <dbReference type="ARBA" id="ARBA00010895"/>
    </source>
</evidence>
<feature type="compositionally biased region" description="Polar residues" evidence="6">
    <location>
        <begin position="16"/>
        <end position="31"/>
    </location>
</feature>
<dbReference type="STRING" id="1076935.U4KWQ9"/>
<evidence type="ECO:0000256" key="6">
    <source>
        <dbReference type="SAM" id="MobiDB-lite"/>
    </source>
</evidence>
<feature type="region of interest" description="Disordered" evidence="6">
    <location>
        <begin position="109"/>
        <end position="132"/>
    </location>
</feature>
<comment type="subcellular location">
    <subcellularLocation>
        <location evidence="2">Mitochondrion</location>
    </subcellularLocation>
</comment>
<evidence type="ECO:0000256" key="4">
    <source>
        <dbReference type="ARBA" id="ARBA00013566"/>
    </source>
</evidence>
<feature type="region of interest" description="Disordered" evidence="6">
    <location>
        <begin position="1"/>
        <end position="47"/>
    </location>
</feature>
<evidence type="ECO:0000256" key="1">
    <source>
        <dbReference type="ARBA" id="ARBA00003548"/>
    </source>
</evidence>
<protein>
    <recommendedName>
        <fullName evidence="4">Required for respiratory growth protein 9, mitochondrial</fullName>
    </recommendedName>
</protein>
<dbReference type="GO" id="GO:0005634">
    <property type="term" value="C:nucleus"/>
    <property type="evidence" value="ECO:0007669"/>
    <property type="project" value="TreeGrafter"/>
</dbReference>
<sequence>MKVATDDDYIPFVGLTPTSDNDSQLSASQARVTYKPPPPSIFGGSEPEIRLRVEEDTTEEISARKHEATSETVEPTPAPFAVKYAHRNVRNKRSEVFDLLLKKKAATVKDKTKRTEQTEKYEKTEKAERPKYNEVKAAAETEDADEPLIQQRAGKWTLPSLDLDLEGPITKVQYQVLTLPTKDMAAWKIQKAALQKKFGVEGWNPIKKLSPDAMDGIRTLHAQDKEQFSTENLADLFKMSPEAIRRILRSKWKPSEQEQESRQERWNKRGEEIFTSMIDRGIIKTKSMKKKERKQRTARANWESVTDNAINISDKMF</sequence>
<dbReference type="PANTHER" id="PTHR13475:SF3">
    <property type="entry name" value="NEUGRIN"/>
    <property type="match status" value="1"/>
</dbReference>
<dbReference type="Pfam" id="PF06413">
    <property type="entry name" value="Neugrin"/>
    <property type="match status" value="1"/>
</dbReference>
<accession>U4KWQ9</accession>
<dbReference type="OrthoDB" id="5578174at2759"/>